<evidence type="ECO:0000256" key="1">
    <source>
        <dbReference type="SAM" id="MobiDB-lite"/>
    </source>
</evidence>
<comment type="caution">
    <text evidence="2">The sequence shown here is derived from an EMBL/GenBank/DDBJ whole genome shotgun (WGS) entry which is preliminary data.</text>
</comment>
<reference evidence="2" key="1">
    <citation type="submission" date="2023-07" db="EMBL/GenBank/DDBJ databases">
        <title>Chromosome-level Genome Assembly of Striped Snakehead (Channa striata).</title>
        <authorList>
            <person name="Liu H."/>
        </authorList>
    </citation>
    <scope>NUCLEOTIDE SEQUENCE</scope>
    <source>
        <strain evidence="2">Gz</strain>
        <tissue evidence="2">Muscle</tissue>
    </source>
</reference>
<accession>A0AA88IJ17</accession>
<proteinExistence type="predicted"/>
<feature type="region of interest" description="Disordered" evidence="1">
    <location>
        <begin position="99"/>
        <end position="129"/>
    </location>
</feature>
<sequence length="204" mass="23359">MIEQWSPGRRAGDHERATAALQLKPAKKPECRQLSPSSSVPRYLSPAGRITPRVCISVTAKRRRHRPLADRTGRYGFTGRVLRRYTELLEEDSALREKRRRLRGNALPPVPPPGRRRERALGSQGAVTIQQRERLSQSLSLRQRSWRRGARDRRHPALIHCTEIPDHGNREEEYARSTAVIRRAHAIRVCCGCEGNRDGWSPLK</sequence>
<organism evidence="2 3">
    <name type="scientific">Channa striata</name>
    <name type="common">Snakehead murrel</name>
    <name type="synonym">Ophicephalus striatus</name>
    <dbReference type="NCBI Taxonomy" id="64152"/>
    <lineage>
        <taxon>Eukaryota</taxon>
        <taxon>Metazoa</taxon>
        <taxon>Chordata</taxon>
        <taxon>Craniata</taxon>
        <taxon>Vertebrata</taxon>
        <taxon>Euteleostomi</taxon>
        <taxon>Actinopterygii</taxon>
        <taxon>Neopterygii</taxon>
        <taxon>Teleostei</taxon>
        <taxon>Neoteleostei</taxon>
        <taxon>Acanthomorphata</taxon>
        <taxon>Anabantaria</taxon>
        <taxon>Anabantiformes</taxon>
        <taxon>Channoidei</taxon>
        <taxon>Channidae</taxon>
        <taxon>Channa</taxon>
    </lineage>
</organism>
<keyword evidence="3" id="KW-1185">Reference proteome</keyword>
<evidence type="ECO:0000313" key="3">
    <source>
        <dbReference type="Proteomes" id="UP001187415"/>
    </source>
</evidence>
<protein>
    <submittedName>
        <fullName evidence="2">Uncharacterized protein</fullName>
    </submittedName>
</protein>
<feature type="region of interest" description="Disordered" evidence="1">
    <location>
        <begin position="25"/>
        <end position="46"/>
    </location>
</feature>
<name>A0AA88IJ17_CHASR</name>
<evidence type="ECO:0000313" key="2">
    <source>
        <dbReference type="EMBL" id="KAK2811391.1"/>
    </source>
</evidence>
<dbReference type="Proteomes" id="UP001187415">
    <property type="component" value="Unassembled WGS sequence"/>
</dbReference>
<gene>
    <name evidence="2" type="ORF">Q5P01_000221</name>
</gene>
<dbReference type="AlphaFoldDB" id="A0AA88IJ17"/>
<dbReference type="EMBL" id="JAUPFM010000179">
    <property type="protein sequence ID" value="KAK2811391.1"/>
    <property type="molecule type" value="Genomic_DNA"/>
</dbReference>